<feature type="active site" evidence="7">
    <location>
        <position position="234"/>
    </location>
</feature>
<feature type="transmembrane region" description="Helical" evidence="8">
    <location>
        <begin position="54"/>
        <end position="72"/>
    </location>
</feature>
<dbReference type="PANTHER" id="PTHR43390">
    <property type="entry name" value="SIGNAL PEPTIDASE I"/>
    <property type="match status" value="1"/>
</dbReference>
<feature type="transmembrane region" description="Helical" evidence="8">
    <location>
        <begin position="78"/>
        <end position="97"/>
    </location>
</feature>
<evidence type="ECO:0000313" key="11">
    <source>
        <dbReference type="Proteomes" id="UP000002384"/>
    </source>
</evidence>
<dbReference type="Gene3D" id="2.10.109.10">
    <property type="entry name" value="Umud Fragment, subunit A"/>
    <property type="match status" value="1"/>
</dbReference>
<evidence type="ECO:0000256" key="3">
    <source>
        <dbReference type="ARBA" id="ARBA00009370"/>
    </source>
</evidence>
<dbReference type="InterPro" id="IPR036286">
    <property type="entry name" value="LexA/Signal_pep-like_sf"/>
</dbReference>
<keyword evidence="5 8" id="KW-0645">Protease</keyword>
<dbReference type="OrthoDB" id="9802919at2"/>
<proteinExistence type="inferred from homology"/>
<dbReference type="STRING" id="65393.PCC7424_3809"/>
<evidence type="ECO:0000256" key="8">
    <source>
        <dbReference type="RuleBase" id="RU362042"/>
    </source>
</evidence>
<dbReference type="InterPro" id="IPR019533">
    <property type="entry name" value="Peptidase_S26"/>
</dbReference>
<dbReference type="KEGG" id="cyc:PCC7424_3809"/>
<dbReference type="RefSeq" id="WP_015955782.1">
    <property type="nucleotide sequence ID" value="NC_011729.1"/>
</dbReference>
<evidence type="ECO:0000256" key="2">
    <source>
        <dbReference type="ARBA" id="ARBA00004401"/>
    </source>
</evidence>
<dbReference type="CDD" id="cd06530">
    <property type="entry name" value="S26_SPase_I"/>
    <property type="match status" value="1"/>
</dbReference>
<feature type="transmembrane region" description="Helical" evidence="8">
    <location>
        <begin position="194"/>
        <end position="217"/>
    </location>
</feature>
<dbReference type="EMBL" id="CP001291">
    <property type="protein sequence ID" value="ACK72190.1"/>
    <property type="molecule type" value="Genomic_DNA"/>
</dbReference>
<keyword evidence="6 8" id="KW-0378">Hydrolase</keyword>
<gene>
    <name evidence="10" type="ordered locus">PCC7424_3809</name>
</gene>
<dbReference type="InterPro" id="IPR019756">
    <property type="entry name" value="Pept_S26A_signal_pept_1_Ser-AS"/>
</dbReference>
<name>B7KJA6_GLOC7</name>
<dbReference type="InterPro" id="IPR000223">
    <property type="entry name" value="Pept_S26A_signal_pept_1"/>
</dbReference>
<dbReference type="GO" id="GO:0005886">
    <property type="term" value="C:plasma membrane"/>
    <property type="evidence" value="ECO:0007669"/>
    <property type="project" value="UniProtKB-SubCell"/>
</dbReference>
<dbReference type="SUPFAM" id="SSF51306">
    <property type="entry name" value="LexA/Signal peptidase"/>
    <property type="match status" value="1"/>
</dbReference>
<feature type="domain" description="Peptidase S26" evidence="9">
    <location>
        <begin position="225"/>
        <end position="362"/>
    </location>
</feature>
<evidence type="ECO:0000256" key="7">
    <source>
        <dbReference type="PIRSR" id="PIRSR600223-1"/>
    </source>
</evidence>
<comment type="subcellular location">
    <subcellularLocation>
        <location evidence="2">Cell membrane</location>
        <topology evidence="2">Single-pass type II membrane protein</topology>
    </subcellularLocation>
    <subcellularLocation>
        <location evidence="8">Membrane</location>
        <topology evidence="8">Single-pass type II membrane protein</topology>
    </subcellularLocation>
</comment>
<protein>
    <recommendedName>
        <fullName evidence="4 8">Signal peptidase I</fullName>
        <ecNumber evidence="4 8">3.4.21.89</ecNumber>
    </recommendedName>
</protein>
<evidence type="ECO:0000256" key="4">
    <source>
        <dbReference type="ARBA" id="ARBA00013208"/>
    </source>
</evidence>
<dbReference type="GO" id="GO:0006465">
    <property type="term" value="P:signal peptide processing"/>
    <property type="evidence" value="ECO:0007669"/>
    <property type="project" value="InterPro"/>
</dbReference>
<evidence type="ECO:0000259" key="9">
    <source>
        <dbReference type="Pfam" id="PF10502"/>
    </source>
</evidence>
<dbReference type="EC" id="3.4.21.89" evidence="4 8"/>
<evidence type="ECO:0000256" key="6">
    <source>
        <dbReference type="ARBA" id="ARBA00022801"/>
    </source>
</evidence>
<dbReference type="PROSITE" id="PS00501">
    <property type="entry name" value="SPASE_I_1"/>
    <property type="match status" value="1"/>
</dbReference>
<keyword evidence="11" id="KW-1185">Reference proteome</keyword>
<accession>B7KJA6</accession>
<dbReference type="NCBIfam" id="TIGR02227">
    <property type="entry name" value="sigpep_I_bact"/>
    <property type="match status" value="1"/>
</dbReference>
<evidence type="ECO:0000256" key="5">
    <source>
        <dbReference type="ARBA" id="ARBA00022670"/>
    </source>
</evidence>
<dbReference type="GO" id="GO:0009003">
    <property type="term" value="F:signal peptidase activity"/>
    <property type="evidence" value="ECO:0007669"/>
    <property type="project" value="UniProtKB-EC"/>
</dbReference>
<evidence type="ECO:0000256" key="1">
    <source>
        <dbReference type="ARBA" id="ARBA00000677"/>
    </source>
</evidence>
<feature type="transmembrane region" description="Helical" evidence="8">
    <location>
        <begin position="162"/>
        <end position="182"/>
    </location>
</feature>
<feature type="active site" evidence="7">
    <location>
        <position position="282"/>
    </location>
</feature>
<keyword evidence="8" id="KW-0472">Membrane</keyword>
<comment type="catalytic activity">
    <reaction evidence="1 8">
        <text>Cleavage of hydrophobic, N-terminal signal or leader sequences from secreted and periplasmic proteins.</text>
        <dbReference type="EC" id="3.4.21.89"/>
    </reaction>
</comment>
<sequence length="373" mass="42854">MTKITKISLKQPNQPVVYSPVRENPYKDPWLAVNLSMFFPGLGQVYGGKWGRGLIWISIELSLIIYGLIAIFSPKGNLLSGLICLLVSLGIYLINLLDAHLCIYYQYQDQKLEKIPRKHKNPWFAVFVSRVLPGLGQLYNQQSVIGLILLSASLIFLKLESFYSSLLVIPPTLAAIATYHAYIAFPYPKKKYHFSYRSIVAIMVGIIFGWGLIYNYIPQWIDQKIELFIIPSNSMEPTLQIGDRFFVSESQTYRPQRGDIVVFSPSETIKELDPEVAEFYVKRVIGKPWEKVQINNGIVYINDQPLKETYLAETANYQLDPVIIPPNHYFVLGDNRNNSFDSHVWGFLPREVIFGQGYKIYWPINRVRSLISD</sequence>
<dbReference type="Pfam" id="PF10502">
    <property type="entry name" value="Peptidase_S26"/>
    <property type="match status" value="1"/>
</dbReference>
<dbReference type="Proteomes" id="UP000002384">
    <property type="component" value="Chromosome"/>
</dbReference>
<dbReference type="PROSITE" id="PS00761">
    <property type="entry name" value="SPASE_I_3"/>
    <property type="match status" value="1"/>
</dbReference>
<dbReference type="HOGENOM" id="CLU_758238_0_0_3"/>
<dbReference type="PRINTS" id="PR00727">
    <property type="entry name" value="LEADERPTASE"/>
</dbReference>
<organism evidence="10 11">
    <name type="scientific">Gloeothece citriformis (strain PCC 7424)</name>
    <name type="common">Cyanothece sp. (strain PCC 7424)</name>
    <dbReference type="NCBI Taxonomy" id="65393"/>
    <lineage>
        <taxon>Bacteria</taxon>
        <taxon>Bacillati</taxon>
        <taxon>Cyanobacteriota</taxon>
        <taxon>Cyanophyceae</taxon>
        <taxon>Oscillatoriophycideae</taxon>
        <taxon>Chroococcales</taxon>
        <taxon>Aphanothecaceae</taxon>
        <taxon>Gloeothece</taxon>
        <taxon>Gloeothece citriformis</taxon>
    </lineage>
</organism>
<comment type="similarity">
    <text evidence="3 8">Belongs to the peptidase S26 family.</text>
</comment>
<dbReference type="PANTHER" id="PTHR43390:SF1">
    <property type="entry name" value="CHLOROPLAST PROCESSING PEPTIDASE"/>
    <property type="match status" value="1"/>
</dbReference>
<dbReference type="GO" id="GO:0004252">
    <property type="term" value="F:serine-type endopeptidase activity"/>
    <property type="evidence" value="ECO:0007669"/>
    <property type="project" value="InterPro"/>
</dbReference>
<evidence type="ECO:0000313" key="10">
    <source>
        <dbReference type="EMBL" id="ACK72190.1"/>
    </source>
</evidence>
<comment type="caution">
    <text evidence="8">Lacks conserved residue(s) required for the propagation of feature annotation.</text>
</comment>
<dbReference type="eggNOG" id="COG0681">
    <property type="taxonomic scope" value="Bacteria"/>
</dbReference>
<keyword evidence="8" id="KW-1133">Transmembrane helix</keyword>
<dbReference type="InterPro" id="IPR019758">
    <property type="entry name" value="Pept_S26A_signal_pept_1_CS"/>
</dbReference>
<reference evidence="11" key="1">
    <citation type="journal article" date="2011" name="MBio">
        <title>Novel metabolic attributes of the genus Cyanothece, comprising a group of unicellular nitrogen-fixing Cyanobacteria.</title>
        <authorList>
            <person name="Bandyopadhyay A."/>
            <person name="Elvitigala T."/>
            <person name="Welsh E."/>
            <person name="Stockel J."/>
            <person name="Liberton M."/>
            <person name="Min H."/>
            <person name="Sherman L.A."/>
            <person name="Pakrasi H.B."/>
        </authorList>
    </citation>
    <scope>NUCLEOTIDE SEQUENCE [LARGE SCALE GENOMIC DNA]</scope>
    <source>
        <strain evidence="11">PCC 7424</strain>
    </source>
</reference>
<dbReference type="AlphaFoldDB" id="B7KJA6"/>
<keyword evidence="8" id="KW-0812">Transmembrane</keyword>